<dbReference type="Proteomes" id="UP000504633">
    <property type="component" value="Unplaced"/>
</dbReference>
<dbReference type="GeneID" id="111596593"/>
<protein>
    <submittedName>
        <fullName evidence="3">Uncharacterized protein LOC111596593</fullName>
    </submittedName>
</protein>
<accession>A0A6J1LS97</accession>
<feature type="compositionally biased region" description="Acidic residues" evidence="1">
    <location>
        <begin position="230"/>
        <end position="281"/>
    </location>
</feature>
<sequence length="299" mass="33567">MSNFMRLNPILAYKMTTTIDNKLLCDVHDEDEILELDADKVALVADTFGKVQMYLKSDTKRGYVKLNAPGLYSFQMPEHPHGDPESITHNEDDDSKLIDSWTNESMEEINLIKKDDEALLGSIQRDEVTGEIYILMPLEMDVLLQSEFPIDSTEQPRALAASDSTMTITDIVDEENASQTTLTDNTLPAIPLQGEEAGMGILCEYEVCRLVVPQLSLNFKLTLQVGEPNEDEVDASDIDDGDYNNNDADDADDADNEIDEDNDEDDDDDDDEDDDDDDDINNDNNNDNGNDDDEDYKED</sequence>
<evidence type="ECO:0000256" key="1">
    <source>
        <dbReference type="SAM" id="MobiDB-lite"/>
    </source>
</evidence>
<feature type="compositionally biased region" description="Acidic residues" evidence="1">
    <location>
        <begin position="289"/>
        <end position="299"/>
    </location>
</feature>
<keyword evidence="2" id="KW-1185">Reference proteome</keyword>
<dbReference type="OrthoDB" id="7851145at2759"/>
<dbReference type="AlphaFoldDB" id="A0A6J1LS97"/>
<dbReference type="OMA" id="YKEETGP"/>
<organism evidence="2 3">
    <name type="scientific">Drosophila hydei</name>
    <name type="common">Fruit fly</name>
    <dbReference type="NCBI Taxonomy" id="7224"/>
    <lineage>
        <taxon>Eukaryota</taxon>
        <taxon>Metazoa</taxon>
        <taxon>Ecdysozoa</taxon>
        <taxon>Arthropoda</taxon>
        <taxon>Hexapoda</taxon>
        <taxon>Insecta</taxon>
        <taxon>Pterygota</taxon>
        <taxon>Neoptera</taxon>
        <taxon>Endopterygota</taxon>
        <taxon>Diptera</taxon>
        <taxon>Brachycera</taxon>
        <taxon>Muscomorpha</taxon>
        <taxon>Ephydroidea</taxon>
        <taxon>Drosophilidae</taxon>
        <taxon>Drosophila</taxon>
    </lineage>
</organism>
<name>A0A6J1LS97_DROHY</name>
<dbReference type="RefSeq" id="XP_023166640.2">
    <property type="nucleotide sequence ID" value="XM_023310872.2"/>
</dbReference>
<evidence type="ECO:0000313" key="2">
    <source>
        <dbReference type="Proteomes" id="UP000504633"/>
    </source>
</evidence>
<evidence type="ECO:0000313" key="3">
    <source>
        <dbReference type="RefSeq" id="XP_023166640.2"/>
    </source>
</evidence>
<reference evidence="3" key="1">
    <citation type="submission" date="2025-08" db="UniProtKB">
        <authorList>
            <consortium name="RefSeq"/>
        </authorList>
    </citation>
    <scope>IDENTIFICATION</scope>
    <source>
        <strain evidence="3">15085-1641.00</strain>
        <tissue evidence="3">Whole body</tissue>
    </source>
</reference>
<dbReference type="KEGG" id="dhe:111596593"/>
<proteinExistence type="predicted"/>
<feature type="region of interest" description="Disordered" evidence="1">
    <location>
        <begin position="230"/>
        <end position="299"/>
    </location>
</feature>
<gene>
    <name evidence="3" type="primary">LOC111596593</name>
</gene>